<evidence type="ECO:0000313" key="2">
    <source>
        <dbReference type="EMBL" id="TCZ52763.1"/>
    </source>
</evidence>
<comment type="caution">
    <text evidence="2">The sequence shown here is derived from an EMBL/GenBank/DDBJ whole genome shotgun (WGS) entry which is preliminary data.</text>
</comment>
<dbReference type="InterPro" id="IPR027396">
    <property type="entry name" value="DsrEFH-like"/>
</dbReference>
<evidence type="ECO:0000313" key="3">
    <source>
        <dbReference type="Proteomes" id="UP000295023"/>
    </source>
</evidence>
<dbReference type="AlphaFoldDB" id="A0A4R4D2W1"/>
<name>A0A4R4D2W1_9PROT</name>
<dbReference type="SUPFAM" id="SSF75169">
    <property type="entry name" value="DsrEFH-like"/>
    <property type="match status" value="1"/>
</dbReference>
<dbReference type="Gene3D" id="3.40.1260.10">
    <property type="entry name" value="DsrEFH-like"/>
    <property type="match status" value="1"/>
</dbReference>
<sequence>MRRRDALVLALAASLPAAARAGERPFVEHRLALQLSDATAEKQALVLSVAAAVLKAYGPDRVALEVVAFGPGIALLRTDNPHRTLVESLMAQEVVFDACLNTVETIERESGAPFPLHPGARRVAWGVPHLLSLAEQGFTLVRP</sequence>
<organism evidence="2 3">
    <name type="scientific">Roseicella aquatilis</name>
    <dbReference type="NCBI Taxonomy" id="2527868"/>
    <lineage>
        <taxon>Bacteria</taxon>
        <taxon>Pseudomonadati</taxon>
        <taxon>Pseudomonadota</taxon>
        <taxon>Alphaproteobacteria</taxon>
        <taxon>Acetobacterales</taxon>
        <taxon>Roseomonadaceae</taxon>
        <taxon>Roseicella</taxon>
    </lineage>
</organism>
<keyword evidence="1" id="KW-0732">Signal</keyword>
<dbReference type="OrthoDB" id="5794490at2"/>
<protein>
    <recommendedName>
        <fullName evidence="4">DsrE family protein</fullName>
    </recommendedName>
</protein>
<dbReference type="RefSeq" id="WP_132297018.1">
    <property type="nucleotide sequence ID" value="NZ_SKBM01000046.1"/>
</dbReference>
<proteinExistence type="predicted"/>
<gene>
    <name evidence="2" type="ORF">EXY23_25905</name>
</gene>
<dbReference type="Proteomes" id="UP000295023">
    <property type="component" value="Unassembled WGS sequence"/>
</dbReference>
<accession>A0A4R4D2W1</accession>
<dbReference type="PANTHER" id="PTHR37691:SF1">
    <property type="entry name" value="BLR3518 PROTEIN"/>
    <property type="match status" value="1"/>
</dbReference>
<feature type="signal peptide" evidence="1">
    <location>
        <begin position="1"/>
        <end position="21"/>
    </location>
</feature>
<evidence type="ECO:0000256" key="1">
    <source>
        <dbReference type="SAM" id="SignalP"/>
    </source>
</evidence>
<feature type="chain" id="PRO_5020350997" description="DsrE family protein" evidence="1">
    <location>
        <begin position="22"/>
        <end position="143"/>
    </location>
</feature>
<dbReference type="PANTHER" id="PTHR37691">
    <property type="entry name" value="BLR3518 PROTEIN"/>
    <property type="match status" value="1"/>
</dbReference>
<reference evidence="2 3" key="1">
    <citation type="submission" date="2019-03" db="EMBL/GenBank/DDBJ databases">
        <title>Paracraurococcus aquatilis NE82 genome sequence.</title>
        <authorList>
            <person name="Zhao Y."/>
            <person name="Du Z."/>
        </authorList>
    </citation>
    <scope>NUCLEOTIDE SEQUENCE [LARGE SCALE GENOMIC DNA]</scope>
    <source>
        <strain evidence="2 3">NE82</strain>
    </source>
</reference>
<keyword evidence="3" id="KW-1185">Reference proteome</keyword>
<evidence type="ECO:0008006" key="4">
    <source>
        <dbReference type="Google" id="ProtNLM"/>
    </source>
</evidence>
<dbReference type="EMBL" id="SKBM01000046">
    <property type="protein sequence ID" value="TCZ52763.1"/>
    <property type="molecule type" value="Genomic_DNA"/>
</dbReference>